<evidence type="ECO:0000256" key="2">
    <source>
        <dbReference type="ARBA" id="ARBA00007399"/>
    </source>
</evidence>
<dbReference type="Pfam" id="PF02753">
    <property type="entry name" value="PapD_C"/>
    <property type="match status" value="1"/>
</dbReference>
<evidence type="ECO:0000256" key="4">
    <source>
        <dbReference type="ARBA" id="ARBA00022764"/>
    </source>
</evidence>
<dbReference type="PANTHER" id="PTHR30251:SF2">
    <property type="entry name" value="FIMBRIAL CHAPERONE YADV-RELATED"/>
    <property type="match status" value="1"/>
</dbReference>
<evidence type="ECO:0000256" key="1">
    <source>
        <dbReference type="ARBA" id="ARBA00004418"/>
    </source>
</evidence>
<dbReference type="SUPFAM" id="SSF49354">
    <property type="entry name" value="PapD-like"/>
    <property type="match status" value="1"/>
</dbReference>
<evidence type="ECO:0000259" key="6">
    <source>
        <dbReference type="Pfam" id="PF00345"/>
    </source>
</evidence>
<gene>
    <name evidence="8" type="ORF">RG298_004016</name>
</gene>
<dbReference type="Gene3D" id="2.60.40.10">
    <property type="entry name" value="Immunoglobulins"/>
    <property type="match status" value="2"/>
</dbReference>
<name>A0AAI9GHH8_PROST</name>
<reference evidence="8" key="1">
    <citation type="submission" date="2024-02" db="EMBL/GenBank/DDBJ databases">
        <authorList>
            <consortium name="Clinical and Environmental Microbiology Branch: Whole genome sequencing antimicrobial resistance pathogens in the healthcare setting"/>
        </authorList>
    </citation>
    <scope>NUCLEOTIDE SEQUENCE</scope>
    <source>
        <strain evidence="8">2021GO-0154</strain>
    </source>
</reference>
<evidence type="ECO:0000256" key="5">
    <source>
        <dbReference type="ARBA" id="ARBA00023186"/>
    </source>
</evidence>
<dbReference type="InterPro" id="IPR016147">
    <property type="entry name" value="Pili_assmbl_chaperone_N"/>
</dbReference>
<keyword evidence="4" id="KW-0574">Periplasm</keyword>
<dbReference type="RefSeq" id="WP_140183226.1">
    <property type="nucleotide sequence ID" value="NZ_VAUD01000055.1"/>
</dbReference>
<protein>
    <submittedName>
        <fullName evidence="8">Molecular chaperone</fullName>
    </submittedName>
</protein>
<dbReference type="SUPFAM" id="SSF49584">
    <property type="entry name" value="Periplasmic chaperone C-domain"/>
    <property type="match status" value="1"/>
</dbReference>
<dbReference type="InterPro" id="IPR016148">
    <property type="entry name" value="Pili_assmbl_chaperone_C"/>
</dbReference>
<dbReference type="PANTHER" id="PTHR30251">
    <property type="entry name" value="PILUS ASSEMBLY CHAPERONE"/>
    <property type="match status" value="1"/>
</dbReference>
<accession>A0AAI9GHH8</accession>
<evidence type="ECO:0000256" key="3">
    <source>
        <dbReference type="ARBA" id="ARBA00022729"/>
    </source>
</evidence>
<feature type="domain" description="Pili assembly chaperone N-terminal" evidence="6">
    <location>
        <begin position="22"/>
        <end position="150"/>
    </location>
</feature>
<sequence length="239" mass="26119">MLNRLIFGLFISLNFSISAIAGISLDATRIIFLSSDERQGQSIGVTSSAESLSPYLIKAQVLKDIQGHSADVPFVVTPSLFRLEQGKTNQIRILKTSGTLPQDRESVFYLRVMAMPAGEKGITTEPTKVEGALTVSTGSIIKLFYRPTSLSMTHQQAMQSLQFSHQGKKLKVTNPSPYFITLSSLKIGNQSVPLSVQKQNTLIAPFSSQTYMTKAVTGQVSWQAINDYGGTEVFHGVIQ</sequence>
<keyword evidence="3" id="KW-0732">Signal</keyword>
<dbReference type="InterPro" id="IPR036316">
    <property type="entry name" value="Pili_assmbl_chap_C_dom_sf"/>
</dbReference>
<feature type="domain" description="Pili assembly chaperone C-terminal" evidence="7">
    <location>
        <begin position="172"/>
        <end position="231"/>
    </location>
</feature>
<evidence type="ECO:0000313" key="8">
    <source>
        <dbReference type="EMBL" id="EMJ5136222.1"/>
    </source>
</evidence>
<dbReference type="PRINTS" id="PR00969">
    <property type="entry name" value="CHAPERONPILI"/>
</dbReference>
<dbReference type="InterPro" id="IPR050643">
    <property type="entry name" value="Periplasmic_pilus_chap"/>
</dbReference>
<dbReference type="InterPro" id="IPR008962">
    <property type="entry name" value="PapD-like_sf"/>
</dbReference>
<comment type="similarity">
    <text evidence="2">Belongs to the periplasmic pilus chaperone family.</text>
</comment>
<dbReference type="AlphaFoldDB" id="A0AAI9GHH8"/>
<dbReference type="EMBL" id="ABMABF030000018">
    <property type="protein sequence ID" value="EMJ5136222.1"/>
    <property type="molecule type" value="Genomic_DNA"/>
</dbReference>
<evidence type="ECO:0000259" key="7">
    <source>
        <dbReference type="Pfam" id="PF02753"/>
    </source>
</evidence>
<comment type="subcellular location">
    <subcellularLocation>
        <location evidence="1">Periplasm</location>
    </subcellularLocation>
</comment>
<dbReference type="InterPro" id="IPR013783">
    <property type="entry name" value="Ig-like_fold"/>
</dbReference>
<proteinExistence type="inferred from homology"/>
<organism evidence="8">
    <name type="scientific">Providencia stuartii</name>
    <dbReference type="NCBI Taxonomy" id="588"/>
    <lineage>
        <taxon>Bacteria</taxon>
        <taxon>Pseudomonadati</taxon>
        <taxon>Pseudomonadota</taxon>
        <taxon>Gammaproteobacteria</taxon>
        <taxon>Enterobacterales</taxon>
        <taxon>Morganellaceae</taxon>
        <taxon>Providencia</taxon>
    </lineage>
</organism>
<dbReference type="Pfam" id="PF00345">
    <property type="entry name" value="PapD_N"/>
    <property type="match status" value="1"/>
</dbReference>
<comment type="caution">
    <text evidence="8">The sequence shown here is derived from an EMBL/GenBank/DDBJ whole genome shotgun (WGS) entry which is preliminary data.</text>
</comment>
<dbReference type="GO" id="GO:0071555">
    <property type="term" value="P:cell wall organization"/>
    <property type="evidence" value="ECO:0007669"/>
    <property type="project" value="InterPro"/>
</dbReference>
<keyword evidence="5" id="KW-0143">Chaperone</keyword>
<dbReference type="InterPro" id="IPR001829">
    <property type="entry name" value="Pili_assmbl_chaperone_bac"/>
</dbReference>
<dbReference type="GO" id="GO:0030288">
    <property type="term" value="C:outer membrane-bounded periplasmic space"/>
    <property type="evidence" value="ECO:0007669"/>
    <property type="project" value="InterPro"/>
</dbReference>